<protein>
    <submittedName>
        <fullName evidence="1">Uncharacterized protein</fullName>
    </submittedName>
</protein>
<keyword evidence="2" id="KW-1185">Reference proteome</keyword>
<proteinExistence type="predicted"/>
<sequence length="155" mass="18093">MAPQKVTDVYSYNFPLDGRHIKLLVYSIFFLESVQTALSGADLYYYKVVDDFRRFSHDLRSVTMISGPRQAQHCMPCWGVSTYKDRSRRSHANRYQRQANRCQPHLFCSPHCYASWISPDPYPKASKLRFKTQCPIATTSMCPSTISAFCQHWHR</sequence>
<dbReference type="EMBL" id="WHVB01000001">
    <property type="protein sequence ID" value="KAF8487170.1"/>
    <property type="molecule type" value="Genomic_DNA"/>
</dbReference>
<comment type="caution">
    <text evidence="1">The sequence shown here is derived from an EMBL/GenBank/DDBJ whole genome shotgun (WGS) entry which is preliminary data.</text>
</comment>
<dbReference type="Proteomes" id="UP000759537">
    <property type="component" value="Unassembled WGS sequence"/>
</dbReference>
<accession>A0A9P5N631</accession>
<name>A0A9P5N631_9AGAM</name>
<reference evidence="1" key="1">
    <citation type="submission" date="2019-10" db="EMBL/GenBank/DDBJ databases">
        <authorList>
            <consortium name="DOE Joint Genome Institute"/>
            <person name="Kuo A."/>
            <person name="Miyauchi S."/>
            <person name="Kiss E."/>
            <person name="Drula E."/>
            <person name="Kohler A."/>
            <person name="Sanchez-Garcia M."/>
            <person name="Andreopoulos B."/>
            <person name="Barry K.W."/>
            <person name="Bonito G."/>
            <person name="Buee M."/>
            <person name="Carver A."/>
            <person name="Chen C."/>
            <person name="Cichocki N."/>
            <person name="Clum A."/>
            <person name="Culley D."/>
            <person name="Crous P.W."/>
            <person name="Fauchery L."/>
            <person name="Girlanda M."/>
            <person name="Hayes R."/>
            <person name="Keri Z."/>
            <person name="LaButti K."/>
            <person name="Lipzen A."/>
            <person name="Lombard V."/>
            <person name="Magnuson J."/>
            <person name="Maillard F."/>
            <person name="Morin E."/>
            <person name="Murat C."/>
            <person name="Nolan M."/>
            <person name="Ohm R."/>
            <person name="Pangilinan J."/>
            <person name="Pereira M."/>
            <person name="Perotto S."/>
            <person name="Peter M."/>
            <person name="Riley R."/>
            <person name="Sitrit Y."/>
            <person name="Stielow B."/>
            <person name="Szollosi G."/>
            <person name="Zifcakova L."/>
            <person name="Stursova M."/>
            <person name="Spatafora J.W."/>
            <person name="Tedersoo L."/>
            <person name="Vaario L.-M."/>
            <person name="Yamada A."/>
            <person name="Yan M."/>
            <person name="Wang P."/>
            <person name="Xu J."/>
            <person name="Bruns T."/>
            <person name="Baldrian P."/>
            <person name="Vilgalys R."/>
            <person name="Henrissat B."/>
            <person name="Grigoriev I.V."/>
            <person name="Hibbett D."/>
            <person name="Nagy L.G."/>
            <person name="Martin F.M."/>
        </authorList>
    </citation>
    <scope>NUCLEOTIDE SEQUENCE</scope>
    <source>
        <strain evidence="1">Prilba</strain>
    </source>
</reference>
<dbReference type="AlphaFoldDB" id="A0A9P5N631"/>
<organism evidence="1 2">
    <name type="scientific">Russula ochroleuca</name>
    <dbReference type="NCBI Taxonomy" id="152965"/>
    <lineage>
        <taxon>Eukaryota</taxon>
        <taxon>Fungi</taxon>
        <taxon>Dikarya</taxon>
        <taxon>Basidiomycota</taxon>
        <taxon>Agaricomycotina</taxon>
        <taxon>Agaricomycetes</taxon>
        <taxon>Russulales</taxon>
        <taxon>Russulaceae</taxon>
        <taxon>Russula</taxon>
    </lineage>
</organism>
<gene>
    <name evidence="1" type="ORF">DFH94DRAFT_16894</name>
</gene>
<evidence type="ECO:0000313" key="1">
    <source>
        <dbReference type="EMBL" id="KAF8487170.1"/>
    </source>
</evidence>
<evidence type="ECO:0000313" key="2">
    <source>
        <dbReference type="Proteomes" id="UP000759537"/>
    </source>
</evidence>
<reference evidence="1" key="2">
    <citation type="journal article" date="2020" name="Nat. Commun.">
        <title>Large-scale genome sequencing of mycorrhizal fungi provides insights into the early evolution of symbiotic traits.</title>
        <authorList>
            <person name="Miyauchi S."/>
            <person name="Kiss E."/>
            <person name="Kuo A."/>
            <person name="Drula E."/>
            <person name="Kohler A."/>
            <person name="Sanchez-Garcia M."/>
            <person name="Morin E."/>
            <person name="Andreopoulos B."/>
            <person name="Barry K.W."/>
            <person name="Bonito G."/>
            <person name="Buee M."/>
            <person name="Carver A."/>
            <person name="Chen C."/>
            <person name="Cichocki N."/>
            <person name="Clum A."/>
            <person name="Culley D."/>
            <person name="Crous P.W."/>
            <person name="Fauchery L."/>
            <person name="Girlanda M."/>
            <person name="Hayes R.D."/>
            <person name="Keri Z."/>
            <person name="LaButti K."/>
            <person name="Lipzen A."/>
            <person name="Lombard V."/>
            <person name="Magnuson J."/>
            <person name="Maillard F."/>
            <person name="Murat C."/>
            <person name="Nolan M."/>
            <person name="Ohm R.A."/>
            <person name="Pangilinan J."/>
            <person name="Pereira M.F."/>
            <person name="Perotto S."/>
            <person name="Peter M."/>
            <person name="Pfister S."/>
            <person name="Riley R."/>
            <person name="Sitrit Y."/>
            <person name="Stielow J.B."/>
            <person name="Szollosi G."/>
            <person name="Zifcakova L."/>
            <person name="Stursova M."/>
            <person name="Spatafora J.W."/>
            <person name="Tedersoo L."/>
            <person name="Vaario L.M."/>
            <person name="Yamada A."/>
            <person name="Yan M."/>
            <person name="Wang P."/>
            <person name="Xu J."/>
            <person name="Bruns T."/>
            <person name="Baldrian P."/>
            <person name="Vilgalys R."/>
            <person name="Dunand C."/>
            <person name="Henrissat B."/>
            <person name="Grigoriev I.V."/>
            <person name="Hibbett D."/>
            <person name="Nagy L.G."/>
            <person name="Martin F.M."/>
        </authorList>
    </citation>
    <scope>NUCLEOTIDE SEQUENCE</scope>
    <source>
        <strain evidence="1">Prilba</strain>
    </source>
</reference>